<gene>
    <name evidence="1" type="ORF">PAECIP111892_01407</name>
</gene>
<evidence type="ECO:0000313" key="1">
    <source>
        <dbReference type="EMBL" id="CAH1194092.1"/>
    </source>
</evidence>
<dbReference type="SUPFAM" id="SSF53254">
    <property type="entry name" value="Phosphoglycerate mutase-like"/>
    <property type="match status" value="1"/>
</dbReference>
<dbReference type="SMART" id="SM00855">
    <property type="entry name" value="PGAM"/>
    <property type="match status" value="1"/>
</dbReference>
<dbReference type="Gene3D" id="3.40.50.1240">
    <property type="entry name" value="Phosphoglycerate mutase-like"/>
    <property type="match status" value="1"/>
</dbReference>
<organism evidence="1 2">
    <name type="scientific">Paenibacillus auburnensis</name>
    <dbReference type="NCBI Taxonomy" id="2905649"/>
    <lineage>
        <taxon>Bacteria</taxon>
        <taxon>Bacillati</taxon>
        <taxon>Bacillota</taxon>
        <taxon>Bacilli</taxon>
        <taxon>Bacillales</taxon>
        <taxon>Paenibacillaceae</taxon>
        <taxon>Paenibacillus</taxon>
    </lineage>
</organism>
<dbReference type="Pfam" id="PF00300">
    <property type="entry name" value="His_Phos_1"/>
    <property type="match status" value="1"/>
</dbReference>
<dbReference type="PANTHER" id="PTHR48100:SF10">
    <property type="entry name" value="2-CARBOXY-D-ARABINITOL-1-PHOSPHATASE-RELATED"/>
    <property type="match status" value="1"/>
</dbReference>
<dbReference type="InterPro" id="IPR050275">
    <property type="entry name" value="PGM_Phosphatase"/>
</dbReference>
<accession>A0ABM9BT07</accession>
<dbReference type="RefSeq" id="WP_236331316.1">
    <property type="nucleotide sequence ID" value="NZ_CAKMMG010000001.1"/>
</dbReference>
<sequence length="202" mass="23031">MSIYLVRHGSDDEGYRGGWSQRGLNTEGYRQSERLGIYLNENKQLYNIHRVVSSDLPRALDTAGEIAAKLSLTVEPSRDWRETNNGVIAGMPNEIVDERYPGLYFAGLRMDEPYPGGESPLEFYTRIKNTFAKWCREQEGQLHRENVLVVTHGGVINVVYHLVRGLEWTNLSKAFPSSYTSVHKIEHSIGKWEIQLAYQGAE</sequence>
<dbReference type="InterPro" id="IPR013078">
    <property type="entry name" value="His_Pase_superF_clade-1"/>
</dbReference>
<name>A0ABM9BT07_9BACL</name>
<protein>
    <recommendedName>
        <fullName evidence="3">Phosphoglycerate mutase</fullName>
    </recommendedName>
</protein>
<dbReference type="EMBL" id="CAKMMG010000001">
    <property type="protein sequence ID" value="CAH1194092.1"/>
    <property type="molecule type" value="Genomic_DNA"/>
</dbReference>
<dbReference type="PANTHER" id="PTHR48100">
    <property type="entry name" value="BROAD-SPECIFICITY PHOSPHATASE YOR283W-RELATED"/>
    <property type="match status" value="1"/>
</dbReference>
<dbReference type="InterPro" id="IPR029033">
    <property type="entry name" value="His_PPase_superfam"/>
</dbReference>
<proteinExistence type="predicted"/>
<keyword evidence="2" id="KW-1185">Reference proteome</keyword>
<reference evidence="1" key="1">
    <citation type="submission" date="2022-01" db="EMBL/GenBank/DDBJ databases">
        <authorList>
            <person name="Criscuolo A."/>
        </authorList>
    </citation>
    <scope>NUCLEOTIDE SEQUENCE</scope>
    <source>
        <strain evidence="1">CIP111892</strain>
    </source>
</reference>
<dbReference type="Proteomes" id="UP000838324">
    <property type="component" value="Unassembled WGS sequence"/>
</dbReference>
<evidence type="ECO:0008006" key="3">
    <source>
        <dbReference type="Google" id="ProtNLM"/>
    </source>
</evidence>
<dbReference type="CDD" id="cd07067">
    <property type="entry name" value="HP_PGM_like"/>
    <property type="match status" value="1"/>
</dbReference>
<comment type="caution">
    <text evidence="1">The sequence shown here is derived from an EMBL/GenBank/DDBJ whole genome shotgun (WGS) entry which is preliminary data.</text>
</comment>
<evidence type="ECO:0000313" key="2">
    <source>
        <dbReference type="Proteomes" id="UP000838324"/>
    </source>
</evidence>